<feature type="compositionally biased region" description="Polar residues" evidence="1">
    <location>
        <begin position="52"/>
        <end position="62"/>
    </location>
</feature>
<feature type="compositionally biased region" description="Basic and acidic residues" evidence="1">
    <location>
        <begin position="976"/>
        <end position="1001"/>
    </location>
</feature>
<keyword evidence="3" id="KW-1185">Reference proteome</keyword>
<dbReference type="InterPro" id="IPR021582">
    <property type="entry name" value="Aim21"/>
</dbReference>
<comment type="caution">
    <text evidence="2">The sequence shown here is derived from an EMBL/GenBank/DDBJ whole genome shotgun (WGS) entry which is preliminary data.</text>
</comment>
<gene>
    <name evidence="2" type="ORF">AAP_01378</name>
</gene>
<feature type="compositionally biased region" description="Basic and acidic residues" evidence="1">
    <location>
        <begin position="471"/>
        <end position="495"/>
    </location>
</feature>
<dbReference type="AlphaFoldDB" id="A0A162IL23"/>
<accession>A0A162IL23</accession>
<evidence type="ECO:0008006" key="4">
    <source>
        <dbReference type="Google" id="ProtNLM"/>
    </source>
</evidence>
<feature type="region of interest" description="Disordered" evidence="1">
    <location>
        <begin position="835"/>
        <end position="1061"/>
    </location>
</feature>
<name>A0A162IL23_9EURO</name>
<feature type="compositionally biased region" description="Polar residues" evidence="1">
    <location>
        <begin position="1002"/>
        <end position="1013"/>
    </location>
</feature>
<feature type="compositionally biased region" description="Low complexity" evidence="1">
    <location>
        <begin position="701"/>
        <end position="724"/>
    </location>
</feature>
<feature type="compositionally biased region" description="Polar residues" evidence="1">
    <location>
        <begin position="138"/>
        <end position="149"/>
    </location>
</feature>
<feature type="compositionally biased region" description="Basic and acidic residues" evidence="1">
    <location>
        <begin position="533"/>
        <end position="556"/>
    </location>
</feature>
<feature type="compositionally biased region" description="Basic and acidic residues" evidence="1">
    <location>
        <begin position="579"/>
        <end position="592"/>
    </location>
</feature>
<feature type="compositionally biased region" description="Polar residues" evidence="1">
    <location>
        <begin position="17"/>
        <end position="26"/>
    </location>
</feature>
<reference evidence="2 3" key="1">
    <citation type="journal article" date="2016" name="Genome Biol. Evol.">
        <title>Divergent and convergent evolution of fungal pathogenicity.</title>
        <authorList>
            <person name="Shang Y."/>
            <person name="Xiao G."/>
            <person name="Zheng P."/>
            <person name="Cen K."/>
            <person name="Zhan S."/>
            <person name="Wang C."/>
        </authorList>
    </citation>
    <scope>NUCLEOTIDE SEQUENCE [LARGE SCALE GENOMIC DNA]</scope>
    <source>
        <strain evidence="2 3">ARSEF 7405</strain>
    </source>
</reference>
<dbReference type="EMBL" id="AZGZ01000004">
    <property type="protein sequence ID" value="KZZ95702.1"/>
    <property type="molecule type" value="Genomic_DNA"/>
</dbReference>
<dbReference type="VEuPathDB" id="FungiDB:AAP_01378"/>
<dbReference type="Pfam" id="PF11489">
    <property type="entry name" value="Aim21"/>
    <property type="match status" value="1"/>
</dbReference>
<feature type="compositionally biased region" description="Basic and acidic residues" evidence="1">
    <location>
        <begin position="274"/>
        <end position="286"/>
    </location>
</feature>
<feature type="compositionally biased region" description="Basic and acidic residues" evidence="1">
    <location>
        <begin position="846"/>
        <end position="928"/>
    </location>
</feature>
<feature type="compositionally biased region" description="Basic and acidic residues" evidence="1">
    <location>
        <begin position="773"/>
        <end position="792"/>
    </location>
</feature>
<feature type="compositionally biased region" description="Low complexity" evidence="1">
    <location>
        <begin position="306"/>
        <end position="324"/>
    </location>
</feature>
<dbReference type="Proteomes" id="UP000242877">
    <property type="component" value="Unassembled WGS sequence"/>
</dbReference>
<protein>
    <recommendedName>
        <fullName evidence="4">Altered inheritance of mitochondria protein 21</fullName>
    </recommendedName>
</protein>
<feature type="region of interest" description="Disordered" evidence="1">
    <location>
        <begin position="1"/>
        <end position="742"/>
    </location>
</feature>
<feature type="compositionally biased region" description="Basic and acidic residues" evidence="1">
    <location>
        <begin position="328"/>
        <end position="338"/>
    </location>
</feature>
<organism evidence="2 3">
    <name type="scientific">Ascosphaera apis ARSEF 7405</name>
    <dbReference type="NCBI Taxonomy" id="392613"/>
    <lineage>
        <taxon>Eukaryota</taxon>
        <taxon>Fungi</taxon>
        <taxon>Dikarya</taxon>
        <taxon>Ascomycota</taxon>
        <taxon>Pezizomycotina</taxon>
        <taxon>Eurotiomycetes</taxon>
        <taxon>Eurotiomycetidae</taxon>
        <taxon>Onygenales</taxon>
        <taxon>Ascosphaeraceae</taxon>
        <taxon>Ascosphaera</taxon>
    </lineage>
</organism>
<feature type="region of interest" description="Disordered" evidence="1">
    <location>
        <begin position="758"/>
        <end position="805"/>
    </location>
</feature>
<feature type="compositionally biased region" description="Low complexity" evidence="1">
    <location>
        <begin position="651"/>
        <end position="660"/>
    </location>
</feature>
<evidence type="ECO:0000313" key="2">
    <source>
        <dbReference type="EMBL" id="KZZ95702.1"/>
    </source>
</evidence>
<feature type="compositionally biased region" description="Basic and acidic residues" evidence="1">
    <location>
        <begin position="93"/>
        <end position="102"/>
    </location>
</feature>
<feature type="compositionally biased region" description="Basic and acidic residues" evidence="1">
    <location>
        <begin position="225"/>
        <end position="264"/>
    </location>
</feature>
<feature type="compositionally biased region" description="Basic and acidic residues" evidence="1">
    <location>
        <begin position="1051"/>
        <end position="1061"/>
    </location>
</feature>
<evidence type="ECO:0000313" key="3">
    <source>
        <dbReference type="Proteomes" id="UP000242877"/>
    </source>
</evidence>
<feature type="compositionally biased region" description="Basic residues" evidence="1">
    <location>
        <begin position="793"/>
        <end position="804"/>
    </location>
</feature>
<feature type="compositionally biased region" description="Pro residues" evidence="1">
    <location>
        <begin position="667"/>
        <end position="678"/>
    </location>
</feature>
<evidence type="ECO:0000256" key="1">
    <source>
        <dbReference type="SAM" id="MobiDB-lite"/>
    </source>
</evidence>
<feature type="compositionally biased region" description="Low complexity" evidence="1">
    <location>
        <begin position="156"/>
        <end position="167"/>
    </location>
</feature>
<feature type="compositionally biased region" description="Polar residues" evidence="1">
    <location>
        <begin position="568"/>
        <end position="577"/>
    </location>
</feature>
<dbReference type="OrthoDB" id="5386574at2759"/>
<proteinExistence type="predicted"/>
<sequence>MSANPSPTSHPAIPQRPTRSPANGSSPAPPTVPARPKSRVDRAKSPAMVNAYAQSPLNQRPDSPSKPSPVLQPAHHPTVKIPSIGQEGLEYADYERLKAEAKQDDEEDQQQQQQQHPAPGQTRNVASDLKLHSPRPSAGNTTAKVSNMARSGLEASSRPSLSSRPSSMIYADSESGGSDKPVEPGTRVPMYPGAGEVQAPTPRSDSTKPRASGEFARPPDSYGLHSHDMEPTSKFEKEWYQKHPEAQERKEKISKAMRGPRPEDALSSDALNKLVRDTARNNEPRSEPGYMGTPDEEIGYRATDQLVSRLHLSRPSSRPASVRSPSRHSPEKGDHPDDIEGVAVHIDAPEASPNPDEPAENEPSTQEAVRSPGLGAQRQTTDSPVLAADEMDKEHYLPAAIPPLEWKAHSRANSANGRPKGFNRKTTSSSDVNGAASMKKSPTSAPQAPQSPPEVQEEDEKPLFSGEPEDEKARLERFKHRPDLAGHRFPSKDVWEDSPDEAQLETVVDAPEPVPEGNDEPSESNNPQASTPRPREEERKESTDGTESHLHADAAKELGGNKPGLERASSSYNSQHHFPSKDIWEDAPDSAHLEATIQEPDEKADDSPTSATMSPIDPPNKPSIPARPARPTKRPTRSSEDSKDTMTTAQSTQPSEPSPSETKKQPPVIPGRPKPQIPARPTRRPKSPVKQGSQDSGLSRSTSYNSATSTGSGNGNGTDTTTKGAPPAVPKSKPAIPARPVGSKIAALQAGFLSDLNNRLKIGPHAPPPKPQPKPEEKEVEEEKVPLSDARKGRAKGPVRRKPAAKPAVAAAAAAVAEEPKFEIVKAWDIFGISPAGVLTVNSQPKVEEPKVEEKPKDEVKPNEVEEPKEDEKPKEVKEVKEAEKPKEIEEPQEIEKPKEVEEPKEIEKPEENEKKQTEAEEEKKEEPAQVLQVPAETKPVEEMDSITAIKSVAATDAPKHEENEESEVPQQSDAAEPKVEPSEKPTDASAEHSLEEKEAQSLDQEIESSTANIEDAEQKEPVVGNEEPTHAEETPSQKPDTAAAVAAAIDAEKKLEHEQD</sequence>
<feature type="compositionally biased region" description="Polar residues" evidence="1">
    <location>
        <begin position="690"/>
        <end position="700"/>
    </location>
</feature>